<organism evidence="2 3">
    <name type="scientific">Chitinophaga filiformis</name>
    <name type="common">Myxococcus filiformis</name>
    <name type="synonym">Flexibacter filiformis</name>
    <dbReference type="NCBI Taxonomy" id="104663"/>
    <lineage>
        <taxon>Bacteria</taxon>
        <taxon>Pseudomonadati</taxon>
        <taxon>Bacteroidota</taxon>
        <taxon>Chitinophagia</taxon>
        <taxon>Chitinophagales</taxon>
        <taxon>Chitinophagaceae</taxon>
        <taxon>Chitinophaga</taxon>
    </lineage>
</organism>
<dbReference type="Proteomes" id="UP000199045">
    <property type="component" value="Unassembled WGS sequence"/>
</dbReference>
<dbReference type="STRING" id="104663.SAMN04488121_11043"/>
<dbReference type="EMBL" id="FNBN01000010">
    <property type="protein sequence ID" value="SDH26100.1"/>
    <property type="molecule type" value="Genomic_DNA"/>
</dbReference>
<sequence>MEYPFRYSLSEDDSEETPAEETNTAPDVEYVFDGYDIELNVKVVLNPVTKTNPS</sequence>
<proteinExistence type="predicted"/>
<evidence type="ECO:0000313" key="3">
    <source>
        <dbReference type="Proteomes" id="UP000199045"/>
    </source>
</evidence>
<reference evidence="3" key="1">
    <citation type="submission" date="2016-10" db="EMBL/GenBank/DDBJ databases">
        <authorList>
            <person name="Varghese N."/>
            <person name="Submissions S."/>
        </authorList>
    </citation>
    <scope>NUCLEOTIDE SEQUENCE [LARGE SCALE GENOMIC DNA]</scope>
    <source>
        <strain evidence="3">DSM 527</strain>
    </source>
</reference>
<feature type="compositionally biased region" description="Acidic residues" evidence="1">
    <location>
        <begin position="10"/>
        <end position="19"/>
    </location>
</feature>
<gene>
    <name evidence="2" type="ORF">SAMN04488121_11043</name>
</gene>
<feature type="region of interest" description="Disordered" evidence="1">
    <location>
        <begin position="1"/>
        <end position="27"/>
    </location>
</feature>
<dbReference type="AlphaFoldDB" id="A0A1G8B0E9"/>
<evidence type="ECO:0000256" key="1">
    <source>
        <dbReference type="SAM" id="MobiDB-lite"/>
    </source>
</evidence>
<name>A0A1G8B0E9_CHIFI</name>
<dbReference type="RefSeq" id="WP_176842468.1">
    <property type="nucleotide sequence ID" value="NZ_FNBN01000010.1"/>
</dbReference>
<accession>A0A1G8B0E9</accession>
<evidence type="ECO:0000313" key="2">
    <source>
        <dbReference type="EMBL" id="SDH26100.1"/>
    </source>
</evidence>
<protein>
    <submittedName>
        <fullName evidence="2">Uncharacterized protein</fullName>
    </submittedName>
</protein>